<dbReference type="GO" id="GO:0015628">
    <property type="term" value="P:protein secretion by the type II secretion system"/>
    <property type="evidence" value="ECO:0007669"/>
    <property type="project" value="InterPro"/>
</dbReference>
<name>A0A1I3X410_9GAMM</name>
<dbReference type="EMBL" id="FOSC01000011">
    <property type="protein sequence ID" value="SFK13987.1"/>
    <property type="molecule type" value="Genomic_DNA"/>
</dbReference>
<keyword evidence="3" id="KW-1133">Transmembrane helix</keyword>
<dbReference type="PROSITE" id="PS00409">
    <property type="entry name" value="PROKAR_NTER_METHYL"/>
    <property type="match status" value="1"/>
</dbReference>
<keyword evidence="3" id="KW-0812">Transmembrane</keyword>
<evidence type="ECO:0000313" key="5">
    <source>
        <dbReference type="Proteomes" id="UP000199445"/>
    </source>
</evidence>
<proteinExistence type="predicted"/>
<dbReference type="PANTHER" id="PTHR30093:SF47">
    <property type="entry name" value="TYPE IV PILUS NON-CORE MINOR PILIN PILE"/>
    <property type="match status" value="1"/>
</dbReference>
<dbReference type="GO" id="GO:0015627">
    <property type="term" value="C:type II protein secretion system complex"/>
    <property type="evidence" value="ECO:0007669"/>
    <property type="project" value="InterPro"/>
</dbReference>
<dbReference type="SUPFAM" id="SSF54523">
    <property type="entry name" value="Pili subunits"/>
    <property type="match status" value="1"/>
</dbReference>
<dbReference type="Pfam" id="PF16732">
    <property type="entry name" value="ComP_DUS"/>
    <property type="match status" value="1"/>
</dbReference>
<gene>
    <name evidence="4" type="ORF">SAMN05216429_11114</name>
</gene>
<dbReference type="InterPro" id="IPR000983">
    <property type="entry name" value="Bac_GSPG_pilin"/>
</dbReference>
<dbReference type="InterPro" id="IPR045584">
    <property type="entry name" value="Pilin-like"/>
</dbReference>
<protein>
    <submittedName>
        <fullName evidence="4">Type IV pilus assembly protein PilE</fullName>
    </submittedName>
</protein>
<reference evidence="4 5" key="1">
    <citation type="submission" date="2016-10" db="EMBL/GenBank/DDBJ databases">
        <authorList>
            <person name="de Groot N.N."/>
        </authorList>
    </citation>
    <scope>NUCLEOTIDE SEQUENCE [LARGE SCALE GENOMIC DNA]</scope>
    <source>
        <strain evidence="4 5">IBRC-M 10445</strain>
    </source>
</reference>
<keyword evidence="3" id="KW-0472">Membrane</keyword>
<evidence type="ECO:0000256" key="3">
    <source>
        <dbReference type="SAM" id="Phobius"/>
    </source>
</evidence>
<dbReference type="NCBIfam" id="TIGR02532">
    <property type="entry name" value="IV_pilin_GFxxxE"/>
    <property type="match status" value="1"/>
</dbReference>
<evidence type="ECO:0000256" key="1">
    <source>
        <dbReference type="ARBA" id="ARBA00022481"/>
    </source>
</evidence>
<feature type="region of interest" description="Disordered" evidence="2">
    <location>
        <begin position="141"/>
        <end position="171"/>
    </location>
</feature>
<dbReference type="Pfam" id="PF07963">
    <property type="entry name" value="N_methyl"/>
    <property type="match status" value="1"/>
</dbReference>
<dbReference type="InterPro" id="IPR012902">
    <property type="entry name" value="N_methyl_site"/>
</dbReference>
<dbReference type="PRINTS" id="PR00813">
    <property type="entry name" value="BCTERIALGSPG"/>
</dbReference>
<feature type="compositionally biased region" description="Acidic residues" evidence="2">
    <location>
        <begin position="157"/>
        <end position="171"/>
    </location>
</feature>
<dbReference type="Gene3D" id="3.30.700.10">
    <property type="entry name" value="Glycoprotein, Type 4 Pilin"/>
    <property type="match status" value="1"/>
</dbReference>
<accession>A0A1I3X410</accession>
<keyword evidence="1" id="KW-0488">Methylation</keyword>
<evidence type="ECO:0000313" key="4">
    <source>
        <dbReference type="EMBL" id="SFK13987.1"/>
    </source>
</evidence>
<dbReference type="AlphaFoldDB" id="A0A1I3X410"/>
<dbReference type="GO" id="GO:0043683">
    <property type="term" value="P:type IV pilus assembly"/>
    <property type="evidence" value="ECO:0007669"/>
    <property type="project" value="InterPro"/>
</dbReference>
<keyword evidence="5" id="KW-1185">Reference proteome</keyword>
<sequence>MKQLTPFRAWSRPIGMKIEDLNMRINRESGFTLIELMIVVAIIGIIAAIAYPSYTNHVEKTRRSDAQGALMGLASAMERHYATNNSYLGAASGGGDTGSPAIYPDEAPVDGNTKYYDLTIESASAGSYTLRAVPKGAQAGDGMLELDSTGARRWDADGDSSFDSDENTWSE</sequence>
<dbReference type="PANTHER" id="PTHR30093">
    <property type="entry name" value="GENERAL SECRETION PATHWAY PROTEIN G"/>
    <property type="match status" value="1"/>
</dbReference>
<feature type="transmembrane region" description="Helical" evidence="3">
    <location>
        <begin position="33"/>
        <end position="54"/>
    </location>
</feature>
<evidence type="ECO:0000256" key="2">
    <source>
        <dbReference type="SAM" id="MobiDB-lite"/>
    </source>
</evidence>
<dbReference type="Proteomes" id="UP000199445">
    <property type="component" value="Unassembled WGS sequence"/>
</dbReference>
<dbReference type="InterPro" id="IPR031982">
    <property type="entry name" value="PilE-like"/>
</dbReference>
<organism evidence="4 5">
    <name type="scientific">Marinobacter persicus</name>
    <dbReference type="NCBI Taxonomy" id="930118"/>
    <lineage>
        <taxon>Bacteria</taxon>
        <taxon>Pseudomonadati</taxon>
        <taxon>Pseudomonadota</taxon>
        <taxon>Gammaproteobacteria</taxon>
        <taxon>Pseudomonadales</taxon>
        <taxon>Marinobacteraceae</taxon>
        <taxon>Marinobacter</taxon>
    </lineage>
</organism>